<dbReference type="EMBL" id="FNBK01000001">
    <property type="protein sequence ID" value="SDE71633.1"/>
    <property type="molecule type" value="Genomic_DNA"/>
</dbReference>
<sequence>MVRDPFADEDQPDLQDVLDALDDPKCRAIVRNLDEPMTAEEISEACDVPLSTTYRKLDLLTEASLLREGMEIRPDGQHASQYEVDFEEVVVALDDDRAFEVGISRVPRTADERLRDLWSEVRKET</sequence>
<dbReference type="AlphaFoldDB" id="A0A1G7F6R8"/>
<proteinExistence type="predicted"/>
<reference evidence="2" key="1">
    <citation type="submission" date="2016-10" db="EMBL/GenBank/DDBJ databases">
        <authorList>
            <person name="Varghese N."/>
            <person name="Submissions S."/>
        </authorList>
    </citation>
    <scope>NUCLEOTIDE SEQUENCE [LARGE SCALE GENOMIC DNA]</scope>
    <source>
        <strain evidence="2">IBRC-M 10760</strain>
    </source>
</reference>
<dbReference type="InterPro" id="IPR036388">
    <property type="entry name" value="WH-like_DNA-bd_sf"/>
</dbReference>
<dbReference type="InterPro" id="IPR036390">
    <property type="entry name" value="WH_DNA-bd_sf"/>
</dbReference>
<dbReference type="Proteomes" id="UP000199076">
    <property type="component" value="Unassembled WGS sequence"/>
</dbReference>
<name>A0A1G7F6R8_9EURY</name>
<dbReference type="OrthoDB" id="10985at2157"/>
<dbReference type="SUPFAM" id="SSF46785">
    <property type="entry name" value="Winged helix' DNA-binding domain"/>
    <property type="match status" value="1"/>
</dbReference>
<dbReference type="STRING" id="660518.SAMN05216218_10152"/>
<keyword evidence="2" id="KW-1185">Reference proteome</keyword>
<dbReference type="CDD" id="cd00090">
    <property type="entry name" value="HTH_ARSR"/>
    <property type="match status" value="1"/>
</dbReference>
<dbReference type="Gene3D" id="1.10.10.10">
    <property type="entry name" value="Winged helix-like DNA-binding domain superfamily/Winged helix DNA-binding domain"/>
    <property type="match status" value="1"/>
</dbReference>
<gene>
    <name evidence="1" type="ORF">SAMN05216218_10152</name>
</gene>
<accession>A0A1G7F6R8</accession>
<organism evidence="1 2">
    <name type="scientific">Halorientalis regularis</name>
    <dbReference type="NCBI Taxonomy" id="660518"/>
    <lineage>
        <taxon>Archaea</taxon>
        <taxon>Methanobacteriati</taxon>
        <taxon>Methanobacteriota</taxon>
        <taxon>Stenosarchaea group</taxon>
        <taxon>Halobacteria</taxon>
        <taxon>Halobacteriales</taxon>
        <taxon>Haloarculaceae</taxon>
        <taxon>Halorientalis</taxon>
    </lineage>
</organism>
<evidence type="ECO:0000313" key="1">
    <source>
        <dbReference type="EMBL" id="SDE71633.1"/>
    </source>
</evidence>
<evidence type="ECO:0000313" key="2">
    <source>
        <dbReference type="Proteomes" id="UP000199076"/>
    </source>
</evidence>
<protein>
    <submittedName>
        <fullName evidence="1">Helix-turn-helix domain-containing protein</fullName>
    </submittedName>
</protein>
<dbReference type="Pfam" id="PF12840">
    <property type="entry name" value="HTH_20"/>
    <property type="match status" value="1"/>
</dbReference>
<dbReference type="InterPro" id="IPR011991">
    <property type="entry name" value="ArsR-like_HTH"/>
</dbReference>
<dbReference type="RefSeq" id="WP_092686453.1">
    <property type="nucleotide sequence ID" value="NZ_FNBK01000001.1"/>
</dbReference>